<keyword evidence="2" id="KW-1185">Reference proteome</keyword>
<dbReference type="STRING" id="1299998.AUL39_04985"/>
<sequence length="120" mass="12471">MEKRTLTCIRCPRGCTVTVTLADDGTITSVTGNSCMRGDKYARDEVTHPVRVVTTTVPVVGSATEKMVSVKTAGDVPKGRVFDVVRALADVTATAPVHIGDVILADVAGTGVDIVATKDA</sequence>
<dbReference type="RefSeq" id="WP_059054338.1">
    <property type="nucleotide sequence ID" value="NZ_LOJF01000009.1"/>
</dbReference>
<reference evidence="1 2" key="1">
    <citation type="submission" date="2015-12" db="EMBL/GenBank/DDBJ databases">
        <title>Draft Genome Sequence of Olsenella scatoligenes SK9K4T; a Producer of 3-Methylindole- (skatole) and 4-Methylphenol- (p-cresol) Isolated from Pig Feces.</title>
        <authorList>
            <person name="Li X."/>
            <person name="Borg B."/>
            <person name="Canibe N."/>
        </authorList>
    </citation>
    <scope>NUCLEOTIDE SEQUENCE [LARGE SCALE GENOMIC DNA]</scope>
    <source>
        <strain evidence="1 2">SK9K4</strain>
    </source>
</reference>
<gene>
    <name evidence="1" type="ORF">AUL39_04985</name>
</gene>
<evidence type="ECO:0000313" key="1">
    <source>
        <dbReference type="EMBL" id="KUH58366.1"/>
    </source>
</evidence>
<dbReference type="InterPro" id="IPR012460">
    <property type="entry name" value="DUF1667"/>
</dbReference>
<dbReference type="SUPFAM" id="SSF160148">
    <property type="entry name" value="CPE0013-like"/>
    <property type="match status" value="1"/>
</dbReference>
<accession>A0A100YVB3</accession>
<name>A0A100YVB3_TRASO</name>
<dbReference type="InterPro" id="IPR036593">
    <property type="entry name" value="CPE0013-like_sf"/>
</dbReference>
<dbReference type="Gene3D" id="3.10.530.10">
    <property type="entry name" value="CPE0013-like"/>
    <property type="match status" value="1"/>
</dbReference>
<dbReference type="PANTHER" id="PTHR39450:SF1">
    <property type="entry name" value="DUF1667 DOMAIN-CONTAINING PROTEIN"/>
    <property type="match status" value="1"/>
</dbReference>
<evidence type="ECO:0000313" key="2">
    <source>
        <dbReference type="Proteomes" id="UP000054078"/>
    </source>
</evidence>
<evidence type="ECO:0008006" key="3">
    <source>
        <dbReference type="Google" id="ProtNLM"/>
    </source>
</evidence>
<proteinExistence type="predicted"/>
<dbReference type="PANTHER" id="PTHR39450">
    <property type="entry name" value="MOLYBDOPTERIN OXIDOREDUCTASE, 4FE-4S CLUSTER-BINDING SUBUNIT"/>
    <property type="match status" value="1"/>
</dbReference>
<protein>
    <recommendedName>
        <fullName evidence="3">DUF1667 domain-containing protein</fullName>
    </recommendedName>
</protein>
<dbReference type="AlphaFoldDB" id="A0A100YVB3"/>
<dbReference type="OrthoDB" id="9811531at2"/>
<comment type="caution">
    <text evidence="1">The sequence shown here is derived from an EMBL/GenBank/DDBJ whole genome shotgun (WGS) entry which is preliminary data.</text>
</comment>
<dbReference type="EMBL" id="LOJF01000009">
    <property type="protein sequence ID" value="KUH58366.1"/>
    <property type="molecule type" value="Genomic_DNA"/>
</dbReference>
<dbReference type="Proteomes" id="UP000054078">
    <property type="component" value="Unassembled WGS sequence"/>
</dbReference>
<organism evidence="1 2">
    <name type="scientific">Tractidigestivibacter scatoligenes</name>
    <name type="common">Olsenella scatoligenes</name>
    <dbReference type="NCBI Taxonomy" id="1299998"/>
    <lineage>
        <taxon>Bacteria</taxon>
        <taxon>Bacillati</taxon>
        <taxon>Actinomycetota</taxon>
        <taxon>Coriobacteriia</taxon>
        <taxon>Coriobacteriales</taxon>
        <taxon>Atopobiaceae</taxon>
        <taxon>Tractidigestivibacter</taxon>
    </lineage>
</organism>
<dbReference type="Pfam" id="PF07892">
    <property type="entry name" value="DUF1667"/>
    <property type="match status" value="1"/>
</dbReference>